<feature type="compositionally biased region" description="Basic and acidic residues" evidence="1">
    <location>
        <begin position="131"/>
        <end position="158"/>
    </location>
</feature>
<gene>
    <name evidence="2" type="ORF">Bca52824_064106</name>
</gene>
<protein>
    <submittedName>
        <fullName evidence="2">Uncharacterized protein</fullName>
    </submittedName>
</protein>
<dbReference type="Proteomes" id="UP000886595">
    <property type="component" value="Unassembled WGS sequence"/>
</dbReference>
<organism evidence="2 3">
    <name type="scientific">Brassica carinata</name>
    <name type="common">Ethiopian mustard</name>
    <name type="synonym">Abyssinian cabbage</name>
    <dbReference type="NCBI Taxonomy" id="52824"/>
    <lineage>
        <taxon>Eukaryota</taxon>
        <taxon>Viridiplantae</taxon>
        <taxon>Streptophyta</taxon>
        <taxon>Embryophyta</taxon>
        <taxon>Tracheophyta</taxon>
        <taxon>Spermatophyta</taxon>
        <taxon>Magnoliopsida</taxon>
        <taxon>eudicotyledons</taxon>
        <taxon>Gunneridae</taxon>
        <taxon>Pentapetalae</taxon>
        <taxon>rosids</taxon>
        <taxon>malvids</taxon>
        <taxon>Brassicales</taxon>
        <taxon>Brassicaceae</taxon>
        <taxon>Brassiceae</taxon>
        <taxon>Brassica</taxon>
    </lineage>
</organism>
<proteinExistence type="predicted"/>
<dbReference type="EMBL" id="JAAMPC010000013">
    <property type="protein sequence ID" value="KAG2269551.1"/>
    <property type="molecule type" value="Genomic_DNA"/>
</dbReference>
<evidence type="ECO:0000313" key="3">
    <source>
        <dbReference type="Proteomes" id="UP000886595"/>
    </source>
</evidence>
<comment type="caution">
    <text evidence="2">The sequence shown here is derived from an EMBL/GenBank/DDBJ whole genome shotgun (WGS) entry which is preliminary data.</text>
</comment>
<evidence type="ECO:0000313" key="2">
    <source>
        <dbReference type="EMBL" id="KAG2269551.1"/>
    </source>
</evidence>
<feature type="region of interest" description="Disordered" evidence="1">
    <location>
        <begin position="114"/>
        <end position="246"/>
    </location>
</feature>
<evidence type="ECO:0000256" key="1">
    <source>
        <dbReference type="SAM" id="MobiDB-lite"/>
    </source>
</evidence>
<dbReference type="AlphaFoldDB" id="A0A8X7U9U0"/>
<feature type="compositionally biased region" description="Acidic residues" evidence="1">
    <location>
        <begin position="193"/>
        <end position="202"/>
    </location>
</feature>
<sequence>MTKELPTHHHFKSKLGVDANVKFVYPWLPDKCSICSKCGHLHKACRSKVKILTKDKAITKDSEKATSKNETEKVRTRNTNEEVDIGDSMENTGVILKAPTTADRNSCVERTKDHNLDHFHTQEASSGIKTVESDAEHGSESTSDKVEETKENNVKENTEWSNVSPSKIGRSGSKEIIPEPIVSSPSRFAVISVEEDQLEVVDDNGNKVDDNETEEGEIPPEVDDEVVDDNEVNSNDTHQQDIVDKRERRLNPKHWWKKDSS</sequence>
<reference evidence="2 3" key="1">
    <citation type="submission" date="2020-02" db="EMBL/GenBank/DDBJ databases">
        <authorList>
            <person name="Ma Q."/>
            <person name="Huang Y."/>
            <person name="Song X."/>
            <person name="Pei D."/>
        </authorList>
    </citation>
    <scope>NUCLEOTIDE SEQUENCE [LARGE SCALE GENOMIC DNA]</scope>
    <source>
        <strain evidence="2">Sxm20200214</strain>
        <tissue evidence="2">Leaf</tissue>
    </source>
</reference>
<name>A0A8X7U9U0_BRACI</name>
<keyword evidence="3" id="KW-1185">Reference proteome</keyword>
<feature type="compositionally biased region" description="Acidic residues" evidence="1">
    <location>
        <begin position="211"/>
        <end position="231"/>
    </location>
</feature>
<accession>A0A8X7U9U0</accession>